<keyword evidence="5" id="KW-0808">Transferase</keyword>
<keyword evidence="6 10" id="KW-0812">Transmembrane</keyword>
<evidence type="ECO:0000259" key="11">
    <source>
        <dbReference type="PROSITE" id="PS50109"/>
    </source>
</evidence>
<dbReference type="Proteomes" id="UP000185680">
    <property type="component" value="Chromosome"/>
</dbReference>
<dbReference type="InterPro" id="IPR003661">
    <property type="entry name" value="HisK_dim/P_dom"/>
</dbReference>
<proteinExistence type="predicted"/>
<comment type="catalytic activity">
    <reaction evidence="1">
        <text>ATP + protein L-histidine = ADP + protein N-phospho-L-histidine.</text>
        <dbReference type="EC" id="2.7.13.3"/>
    </reaction>
</comment>
<evidence type="ECO:0000256" key="6">
    <source>
        <dbReference type="ARBA" id="ARBA00022692"/>
    </source>
</evidence>
<dbReference type="RefSeq" id="WP_066086520.1">
    <property type="nucleotide sequence ID" value="NZ_CP017476.1"/>
</dbReference>
<dbReference type="PROSITE" id="PS50109">
    <property type="entry name" value="HIS_KIN"/>
    <property type="match status" value="1"/>
</dbReference>
<evidence type="ECO:0000313" key="14">
    <source>
        <dbReference type="Proteomes" id="UP000185657"/>
    </source>
</evidence>
<feature type="transmembrane region" description="Helical" evidence="10">
    <location>
        <begin position="169"/>
        <end position="188"/>
    </location>
</feature>
<organism evidence="12 15">
    <name type="scientific">Hydrogenophaga crassostreae</name>
    <dbReference type="NCBI Taxonomy" id="1763535"/>
    <lineage>
        <taxon>Bacteria</taxon>
        <taxon>Pseudomonadati</taxon>
        <taxon>Pseudomonadota</taxon>
        <taxon>Betaproteobacteria</taxon>
        <taxon>Burkholderiales</taxon>
        <taxon>Comamonadaceae</taxon>
        <taxon>Hydrogenophaga</taxon>
    </lineage>
</organism>
<dbReference type="EC" id="2.7.13.3" evidence="3"/>
<dbReference type="PRINTS" id="PR00344">
    <property type="entry name" value="BCTRLSENSOR"/>
</dbReference>
<dbReference type="CDD" id="cd00075">
    <property type="entry name" value="HATPase"/>
    <property type="match status" value="1"/>
</dbReference>
<keyword evidence="8 10" id="KW-1133">Transmembrane helix</keyword>
<reference evidence="12 15" key="2">
    <citation type="submission" date="2016-10" db="EMBL/GenBank/DDBJ databases">
        <title>Hydorgenophaga sp. LPB0072 isolated from gastropod.</title>
        <authorList>
            <person name="Kim E."/>
            <person name="Yi H."/>
        </authorList>
    </citation>
    <scope>NUCLEOTIDE SEQUENCE [LARGE SCALE GENOMIC DNA]</scope>
    <source>
        <strain evidence="12 15">LPB0072</strain>
    </source>
</reference>
<protein>
    <recommendedName>
        <fullName evidence="3">histidine kinase</fullName>
        <ecNumber evidence="3">2.7.13.3</ecNumber>
    </recommendedName>
</protein>
<gene>
    <name evidence="12" type="ORF">LPB072_19925</name>
    <name evidence="13" type="ORF">LPB72_04625</name>
</gene>
<name>A0A162PAJ6_9BURK</name>
<comment type="subcellular location">
    <subcellularLocation>
        <location evidence="2">Membrane</location>
    </subcellularLocation>
</comment>
<dbReference type="GO" id="GO:0005886">
    <property type="term" value="C:plasma membrane"/>
    <property type="evidence" value="ECO:0007669"/>
    <property type="project" value="TreeGrafter"/>
</dbReference>
<evidence type="ECO:0000256" key="5">
    <source>
        <dbReference type="ARBA" id="ARBA00022679"/>
    </source>
</evidence>
<dbReference type="InterPro" id="IPR036890">
    <property type="entry name" value="HATPase_C_sf"/>
</dbReference>
<dbReference type="Proteomes" id="UP000185657">
    <property type="component" value="Unassembled WGS sequence"/>
</dbReference>
<dbReference type="GO" id="GO:0000155">
    <property type="term" value="F:phosphorelay sensor kinase activity"/>
    <property type="evidence" value="ECO:0007669"/>
    <property type="project" value="InterPro"/>
</dbReference>
<evidence type="ECO:0000256" key="1">
    <source>
        <dbReference type="ARBA" id="ARBA00000085"/>
    </source>
</evidence>
<dbReference type="Pfam" id="PF08521">
    <property type="entry name" value="2CSK_N"/>
    <property type="match status" value="1"/>
</dbReference>
<reference evidence="13 14" key="1">
    <citation type="submission" date="2016-02" db="EMBL/GenBank/DDBJ databases">
        <title>Draft genome sequence of Hydrogenophaga sp. LPB0072.</title>
        <authorList>
            <person name="Shin S.-K."/>
            <person name="Yi H."/>
        </authorList>
    </citation>
    <scope>NUCLEOTIDE SEQUENCE [LARGE SCALE GENOMIC DNA]</scope>
    <source>
        <strain evidence="13 14">LPB0072</strain>
    </source>
</reference>
<dbReference type="InterPro" id="IPR005467">
    <property type="entry name" value="His_kinase_dom"/>
</dbReference>
<keyword evidence="9 10" id="KW-0472">Membrane</keyword>
<evidence type="ECO:0000256" key="4">
    <source>
        <dbReference type="ARBA" id="ARBA00022553"/>
    </source>
</evidence>
<dbReference type="CDD" id="cd00082">
    <property type="entry name" value="HisKA"/>
    <property type="match status" value="1"/>
</dbReference>
<dbReference type="SUPFAM" id="SSF55874">
    <property type="entry name" value="ATPase domain of HSP90 chaperone/DNA topoisomerase II/histidine kinase"/>
    <property type="match status" value="1"/>
</dbReference>
<evidence type="ECO:0000313" key="13">
    <source>
        <dbReference type="EMBL" id="OAD43155.1"/>
    </source>
</evidence>
<dbReference type="Pfam" id="PF00512">
    <property type="entry name" value="HisKA"/>
    <property type="match status" value="1"/>
</dbReference>
<keyword evidence="14" id="KW-1185">Reference proteome</keyword>
<dbReference type="Gene3D" id="1.10.287.130">
    <property type="match status" value="1"/>
</dbReference>
<dbReference type="EMBL" id="LVWD01000004">
    <property type="protein sequence ID" value="OAD43155.1"/>
    <property type="molecule type" value="Genomic_DNA"/>
</dbReference>
<dbReference type="InterPro" id="IPR004358">
    <property type="entry name" value="Sig_transdc_His_kin-like_C"/>
</dbReference>
<evidence type="ECO:0000313" key="12">
    <source>
        <dbReference type="EMBL" id="AOW14749.1"/>
    </source>
</evidence>
<dbReference type="STRING" id="1763535.LPB072_19925"/>
<dbReference type="InterPro" id="IPR003594">
    <property type="entry name" value="HATPase_dom"/>
</dbReference>
<dbReference type="EMBL" id="CP017476">
    <property type="protein sequence ID" value="AOW14749.1"/>
    <property type="molecule type" value="Genomic_DNA"/>
</dbReference>
<dbReference type="SUPFAM" id="SSF47384">
    <property type="entry name" value="Homodimeric domain of signal transducing histidine kinase"/>
    <property type="match status" value="1"/>
</dbReference>
<dbReference type="SMART" id="SM00387">
    <property type="entry name" value="HATPase_c"/>
    <property type="match status" value="1"/>
</dbReference>
<dbReference type="InterPro" id="IPR050428">
    <property type="entry name" value="TCS_sensor_his_kinase"/>
</dbReference>
<evidence type="ECO:0000256" key="7">
    <source>
        <dbReference type="ARBA" id="ARBA00022777"/>
    </source>
</evidence>
<evidence type="ECO:0000256" key="8">
    <source>
        <dbReference type="ARBA" id="ARBA00022989"/>
    </source>
</evidence>
<keyword evidence="7 12" id="KW-0418">Kinase</keyword>
<dbReference type="OrthoDB" id="8554694at2"/>
<dbReference type="SMART" id="SM00388">
    <property type="entry name" value="HisKA"/>
    <property type="match status" value="1"/>
</dbReference>
<dbReference type="PANTHER" id="PTHR45436:SF1">
    <property type="entry name" value="SENSOR PROTEIN QSEC"/>
    <property type="match status" value="1"/>
</dbReference>
<evidence type="ECO:0000256" key="3">
    <source>
        <dbReference type="ARBA" id="ARBA00012438"/>
    </source>
</evidence>
<keyword evidence="4" id="KW-0597">Phosphoprotein</keyword>
<dbReference type="InterPro" id="IPR036097">
    <property type="entry name" value="HisK_dim/P_sf"/>
</dbReference>
<evidence type="ECO:0000256" key="2">
    <source>
        <dbReference type="ARBA" id="ARBA00004370"/>
    </source>
</evidence>
<feature type="domain" description="Histidine kinase" evidence="11">
    <location>
        <begin position="249"/>
        <end position="457"/>
    </location>
</feature>
<dbReference type="AlphaFoldDB" id="A0A162PAJ6"/>
<dbReference type="InterPro" id="IPR013727">
    <property type="entry name" value="2CSK_N"/>
</dbReference>
<accession>A0A162PAJ6</accession>
<evidence type="ECO:0000256" key="10">
    <source>
        <dbReference type="SAM" id="Phobius"/>
    </source>
</evidence>
<dbReference type="Gene3D" id="3.30.565.10">
    <property type="entry name" value="Histidine kinase-like ATPase, C-terminal domain"/>
    <property type="match status" value="1"/>
</dbReference>
<dbReference type="Pfam" id="PF02518">
    <property type="entry name" value="HATPase_c"/>
    <property type="match status" value="1"/>
</dbReference>
<evidence type="ECO:0000256" key="9">
    <source>
        <dbReference type="ARBA" id="ARBA00023136"/>
    </source>
</evidence>
<sequence length="457" mass="49809">MSPRAGLSLQRQLLLWLLLPQLVLWAGGGLLAYRFALSYAEKGIDQSLTQSVRALARQVKPIGSGLLIDFPKAAQDVLEQDPKDRISYMVSSPPGKFVLGNQNLPQPEMPVEQVGTPLLYRGVVDGKPLRIVVLDLDYGDDGSTQTLRVQVGKSLQVQQRIARELIADMLVPLLALGVLLSLLVYGGIRRGLAPLTRLTSQLEERSVIEREPIGATQAPSEVHALVKAINGLLEEVARHVRQEKRFLDDAAHQLRTPLAGLISQVELAQQEARTPALLDRLSKVHTGAQRSAHLVHQLLTLARSENHTHRVPLDLAALAREVAREWTPRALSAGMDLGFEGEQSLMVKGDALQLREALSNLIDNALRYTPGGSAITLRVERSESGASLAVEDNGPGLQPAEMAQVFRRFWRGSQQPGGCGLGLSIVREIARRHGGEADVQTLAPHGLRVVLTLSETD</sequence>
<dbReference type="KEGG" id="hyl:LPB072_19925"/>
<evidence type="ECO:0000313" key="15">
    <source>
        <dbReference type="Proteomes" id="UP000185680"/>
    </source>
</evidence>
<dbReference type="PANTHER" id="PTHR45436">
    <property type="entry name" value="SENSOR HISTIDINE KINASE YKOH"/>
    <property type="match status" value="1"/>
</dbReference>